<dbReference type="OrthoDB" id="9794948at2"/>
<accession>A0A246GC90</accession>
<dbReference type="GO" id="GO:0006508">
    <property type="term" value="P:proteolysis"/>
    <property type="evidence" value="ECO:0007669"/>
    <property type="project" value="UniProtKB-KW"/>
</dbReference>
<dbReference type="Proteomes" id="UP000198034">
    <property type="component" value="Unassembled WGS sequence"/>
</dbReference>
<protein>
    <submittedName>
        <fullName evidence="1">Protease</fullName>
    </submittedName>
</protein>
<keyword evidence="1" id="KW-0378">Hydrolase</keyword>
<sequence length="207" mass="24222">MYIPDLYKNENQEEIEKFLQNNGFAILINTTNGKHWGTHTPLFLEKKGEKLFFSGHISKENPQAKSLHNGEEILAIFTGPHTYISSSWYDHENAPTWNYIAVHVYGKIQILNSDETIVSLKKLTHKYETKQEKPLNFEELSPQTMRQAQAVLAFKIQVTQIDAKKKLSQNRDDKNYERILTQLEKSNEINDNQIALEMRRNRENFNL</sequence>
<dbReference type="GO" id="GO:0008233">
    <property type="term" value="F:peptidase activity"/>
    <property type="evidence" value="ECO:0007669"/>
    <property type="project" value="UniProtKB-KW"/>
</dbReference>
<dbReference type="PANTHER" id="PTHR35802">
    <property type="entry name" value="PROTEASE SYNTHASE AND SPORULATION PROTEIN PAI 2"/>
    <property type="match status" value="1"/>
</dbReference>
<proteinExistence type="predicted"/>
<dbReference type="EMBL" id="MTCY01000009">
    <property type="protein sequence ID" value="OWP78609.1"/>
    <property type="molecule type" value="Genomic_DNA"/>
</dbReference>
<comment type="caution">
    <text evidence="1">The sequence shown here is derived from an EMBL/GenBank/DDBJ whole genome shotgun (WGS) entry which is preliminary data.</text>
</comment>
<reference evidence="1 2" key="1">
    <citation type="journal article" date="2017" name="Infect. Genet. Evol.">
        <title>Comparative genome analysis of fish pathogen Flavobacterium columnare reveals extensive sequence diversity within the species.</title>
        <authorList>
            <person name="Kayansamruaj P."/>
            <person name="Dong H.T."/>
            <person name="Hirono I."/>
            <person name="Kondo H."/>
            <person name="Senapin S."/>
            <person name="Rodkhum C."/>
        </authorList>
    </citation>
    <scope>NUCLEOTIDE SEQUENCE [LARGE SCALE GENOMIC DNA]</scope>
    <source>
        <strain evidence="1 2">1214</strain>
    </source>
</reference>
<name>A0A246GC90_9FLAO</name>
<dbReference type="AlphaFoldDB" id="A0A246GC90"/>
<dbReference type="SUPFAM" id="SSF50475">
    <property type="entry name" value="FMN-binding split barrel"/>
    <property type="match status" value="1"/>
</dbReference>
<dbReference type="Pfam" id="PF04299">
    <property type="entry name" value="FMN_bind_2"/>
    <property type="match status" value="1"/>
</dbReference>
<evidence type="ECO:0000313" key="1">
    <source>
        <dbReference type="EMBL" id="OWP78609.1"/>
    </source>
</evidence>
<dbReference type="PANTHER" id="PTHR35802:SF1">
    <property type="entry name" value="PROTEASE SYNTHASE AND SPORULATION PROTEIN PAI 2"/>
    <property type="match status" value="1"/>
</dbReference>
<evidence type="ECO:0000313" key="2">
    <source>
        <dbReference type="Proteomes" id="UP000198034"/>
    </source>
</evidence>
<organism evidence="1 2">
    <name type="scientific">Flavobacterium columnare</name>
    <dbReference type="NCBI Taxonomy" id="996"/>
    <lineage>
        <taxon>Bacteria</taxon>
        <taxon>Pseudomonadati</taxon>
        <taxon>Bacteroidota</taxon>
        <taxon>Flavobacteriia</taxon>
        <taxon>Flavobacteriales</taxon>
        <taxon>Flavobacteriaceae</taxon>
        <taxon>Flavobacterium</taxon>
    </lineage>
</organism>
<dbReference type="InterPro" id="IPR012349">
    <property type="entry name" value="Split_barrel_FMN-bd"/>
</dbReference>
<dbReference type="PIRSF" id="PIRSF010372">
    <property type="entry name" value="PaiB"/>
    <property type="match status" value="1"/>
</dbReference>
<gene>
    <name evidence="1" type="ORF">BWK62_04625</name>
</gene>
<keyword evidence="1" id="KW-0645">Protease</keyword>
<dbReference type="Gene3D" id="2.30.110.10">
    <property type="entry name" value="Electron Transport, Fmn-binding Protein, Chain A"/>
    <property type="match status" value="1"/>
</dbReference>
<dbReference type="InterPro" id="IPR007396">
    <property type="entry name" value="TR_PAI2-type"/>
</dbReference>